<feature type="transmembrane region" description="Helical" evidence="6">
    <location>
        <begin position="35"/>
        <end position="57"/>
    </location>
</feature>
<evidence type="ECO:0000256" key="1">
    <source>
        <dbReference type="ARBA" id="ARBA00004651"/>
    </source>
</evidence>
<dbReference type="PANTHER" id="PTHR32322">
    <property type="entry name" value="INNER MEMBRANE TRANSPORTER"/>
    <property type="match status" value="1"/>
</dbReference>
<evidence type="ECO:0000313" key="9">
    <source>
        <dbReference type="Proteomes" id="UP000467322"/>
    </source>
</evidence>
<evidence type="ECO:0000256" key="4">
    <source>
        <dbReference type="ARBA" id="ARBA00022989"/>
    </source>
</evidence>
<proteinExistence type="predicted"/>
<name>A0A845M8I0_9RHOB</name>
<feature type="transmembrane region" description="Helical" evidence="6">
    <location>
        <begin position="126"/>
        <end position="144"/>
    </location>
</feature>
<gene>
    <name evidence="8" type="ORF">GQE99_12755</name>
</gene>
<evidence type="ECO:0000313" key="8">
    <source>
        <dbReference type="EMBL" id="MZR13883.1"/>
    </source>
</evidence>
<evidence type="ECO:0000256" key="6">
    <source>
        <dbReference type="SAM" id="Phobius"/>
    </source>
</evidence>
<feature type="transmembrane region" description="Helical" evidence="6">
    <location>
        <begin position="102"/>
        <end position="119"/>
    </location>
</feature>
<comment type="caution">
    <text evidence="8">The sequence shown here is derived from an EMBL/GenBank/DDBJ whole genome shotgun (WGS) entry which is preliminary data.</text>
</comment>
<protein>
    <submittedName>
        <fullName evidence="8">EamA family transporter</fullName>
    </submittedName>
</protein>
<dbReference type="InterPro" id="IPR000620">
    <property type="entry name" value="EamA_dom"/>
</dbReference>
<dbReference type="InterPro" id="IPR050638">
    <property type="entry name" value="AA-Vitamin_Transporters"/>
</dbReference>
<dbReference type="InterPro" id="IPR037185">
    <property type="entry name" value="EmrE-like"/>
</dbReference>
<evidence type="ECO:0000256" key="5">
    <source>
        <dbReference type="ARBA" id="ARBA00023136"/>
    </source>
</evidence>
<feature type="transmembrane region" description="Helical" evidence="6">
    <location>
        <begin position="247"/>
        <end position="267"/>
    </location>
</feature>
<feature type="transmembrane region" description="Helical" evidence="6">
    <location>
        <begin position="156"/>
        <end position="176"/>
    </location>
</feature>
<accession>A0A845M8I0</accession>
<dbReference type="SUPFAM" id="SSF103481">
    <property type="entry name" value="Multidrug resistance efflux transporter EmrE"/>
    <property type="match status" value="2"/>
</dbReference>
<feature type="domain" description="EamA" evidence="7">
    <location>
        <begin position="11"/>
        <end position="141"/>
    </location>
</feature>
<dbReference type="AlphaFoldDB" id="A0A845M8I0"/>
<feature type="transmembrane region" description="Helical" evidence="6">
    <location>
        <begin position="188"/>
        <end position="210"/>
    </location>
</feature>
<feature type="transmembrane region" description="Helical" evidence="6">
    <location>
        <begin position="7"/>
        <end position="29"/>
    </location>
</feature>
<evidence type="ECO:0000256" key="3">
    <source>
        <dbReference type="ARBA" id="ARBA00022692"/>
    </source>
</evidence>
<evidence type="ECO:0000256" key="2">
    <source>
        <dbReference type="ARBA" id="ARBA00022475"/>
    </source>
</evidence>
<dbReference type="Pfam" id="PF00892">
    <property type="entry name" value="EamA"/>
    <property type="match status" value="2"/>
</dbReference>
<comment type="subcellular location">
    <subcellularLocation>
        <location evidence="1">Cell membrane</location>
        <topology evidence="1">Multi-pass membrane protein</topology>
    </subcellularLocation>
</comment>
<feature type="transmembrane region" description="Helical" evidence="6">
    <location>
        <begin position="273"/>
        <end position="290"/>
    </location>
</feature>
<feature type="transmembrane region" description="Helical" evidence="6">
    <location>
        <begin position="69"/>
        <end position="90"/>
    </location>
</feature>
<dbReference type="EMBL" id="WTUX01000017">
    <property type="protein sequence ID" value="MZR13883.1"/>
    <property type="molecule type" value="Genomic_DNA"/>
</dbReference>
<keyword evidence="4 6" id="KW-1133">Transmembrane helix</keyword>
<keyword evidence="2" id="KW-1003">Cell membrane</keyword>
<reference evidence="8 9" key="1">
    <citation type="submission" date="2019-12" db="EMBL/GenBank/DDBJ databases">
        <title>Maritimibacter sp. nov. sp. isolated from sea sand.</title>
        <authorList>
            <person name="Kim J."/>
            <person name="Jeong S.E."/>
            <person name="Jung H.S."/>
            <person name="Jeon C.O."/>
        </authorList>
    </citation>
    <scope>NUCLEOTIDE SEQUENCE [LARGE SCALE GENOMIC DNA]</scope>
    <source>
        <strain evidence="8 9">DP07</strain>
    </source>
</reference>
<feature type="transmembrane region" description="Helical" evidence="6">
    <location>
        <begin position="216"/>
        <end position="240"/>
    </location>
</feature>
<keyword evidence="5 6" id="KW-0472">Membrane</keyword>
<evidence type="ECO:0000259" key="7">
    <source>
        <dbReference type="Pfam" id="PF00892"/>
    </source>
</evidence>
<dbReference type="PANTHER" id="PTHR32322:SF18">
    <property type="entry name" value="S-ADENOSYLMETHIONINE_S-ADENOSYLHOMOCYSTEINE TRANSPORTER"/>
    <property type="match status" value="1"/>
</dbReference>
<sequence>MEEKQNLTLAGAGMLITISMALGFNHVVIKLVNDGLQPVFAAALRSFGAAFCVWLWMRVRGERLNFRAGTRWPGVILGLCFTIEFLGLFLALDLTTVTRTSIIFYSMPIWLGLAGHFLLPGERLTVLKVTGLALAFFGVAWAIADQGGGGTASLRGDIFALVGALGWTALALFARITRVREVSSNMQMFWQLSVSGPLLIIAAPFFGPFIRDLQPWHWAGLAYQTIVVAAAAFMVWFWLLNTYKASSIASFAFLSPVVGVGMGWLILNEPVSVALFAQLALVAVGILLINRAPRAHVQPPSEAPAPPRRAG</sequence>
<dbReference type="Proteomes" id="UP000467322">
    <property type="component" value="Unassembled WGS sequence"/>
</dbReference>
<feature type="domain" description="EamA" evidence="7">
    <location>
        <begin position="155"/>
        <end position="290"/>
    </location>
</feature>
<keyword evidence="3 6" id="KW-0812">Transmembrane</keyword>
<dbReference type="GO" id="GO:0005886">
    <property type="term" value="C:plasma membrane"/>
    <property type="evidence" value="ECO:0007669"/>
    <property type="project" value="UniProtKB-SubCell"/>
</dbReference>
<organism evidence="8 9">
    <name type="scientific">Maritimibacter harenae</name>
    <dbReference type="NCBI Taxonomy" id="2606218"/>
    <lineage>
        <taxon>Bacteria</taxon>
        <taxon>Pseudomonadati</taxon>
        <taxon>Pseudomonadota</taxon>
        <taxon>Alphaproteobacteria</taxon>
        <taxon>Rhodobacterales</taxon>
        <taxon>Roseobacteraceae</taxon>
        <taxon>Maritimibacter</taxon>
    </lineage>
</organism>
<keyword evidence="9" id="KW-1185">Reference proteome</keyword>
<dbReference type="RefSeq" id="WP_161352016.1">
    <property type="nucleotide sequence ID" value="NZ_WTUX01000017.1"/>
</dbReference>